<evidence type="ECO:0008006" key="4">
    <source>
        <dbReference type="Google" id="ProtNLM"/>
    </source>
</evidence>
<dbReference type="InterPro" id="IPR036188">
    <property type="entry name" value="FAD/NAD-bd_sf"/>
</dbReference>
<dbReference type="AlphaFoldDB" id="A0A840AIS7"/>
<proteinExistence type="predicted"/>
<dbReference type="RefSeq" id="WP_183397783.1">
    <property type="nucleotide sequence ID" value="NZ_JACIDS010000002.1"/>
</dbReference>
<comment type="caution">
    <text evidence="2">The sequence shown here is derived from an EMBL/GenBank/DDBJ whole genome shotgun (WGS) entry which is preliminary data.</text>
</comment>
<dbReference type="InterPro" id="IPR050982">
    <property type="entry name" value="Auxin_biosynth/cation_transpt"/>
</dbReference>
<name>A0A840AIS7_9HYPH</name>
<dbReference type="GO" id="GO:0004497">
    <property type="term" value="F:monooxygenase activity"/>
    <property type="evidence" value="ECO:0007669"/>
    <property type="project" value="TreeGrafter"/>
</dbReference>
<reference evidence="2 3" key="1">
    <citation type="submission" date="2020-08" db="EMBL/GenBank/DDBJ databases">
        <title>Genomic Encyclopedia of Type Strains, Phase IV (KMG-IV): sequencing the most valuable type-strain genomes for metagenomic binning, comparative biology and taxonomic classification.</title>
        <authorList>
            <person name="Goeker M."/>
        </authorList>
    </citation>
    <scope>NUCLEOTIDE SEQUENCE [LARGE SCALE GENOMIC DNA]</scope>
    <source>
        <strain evidence="2 3">DSM 25966</strain>
    </source>
</reference>
<dbReference type="EMBL" id="JACIDS010000002">
    <property type="protein sequence ID" value="MBB3930090.1"/>
    <property type="molecule type" value="Genomic_DNA"/>
</dbReference>
<evidence type="ECO:0000256" key="1">
    <source>
        <dbReference type="ARBA" id="ARBA00023002"/>
    </source>
</evidence>
<accession>A0A840AIS7</accession>
<sequence length="489" mass="52878">MTAHFDPSAEARLAALAEAAREELAATAFATRPWVHPRHENGAAMLDVAIIGGGQSGLFVGHALQRAGVTNIAVLDRSPQGYEGVWETYARMHEIRSPKEVCGGEGGIASLSVRSWFIARHGRAAWDAIERVPRLDWMAWLRWYRSVVAVPIENGVTVTDIDFDADGVTLATLQAGRAGHVRARLAVLATGMDGGGTWQVPEIISASLPRERYDHTSDIVDIRALKGKRIGILGAGAAGFDMAVAALEAGAARVDMFMRRESLPMVDLIRDFETAGHLQHAPELSDAIKWALASLLGGLSQSPAEHHFNKAWSFPNFAMHLGAPWREIRLDGDAIAVTTPKGAHAFDHVFAATGVCVDMADRPELAKVAAGAALWRDRFVPPADDPSPGRLNFPYLNRTYQFQPREAGTAPGIERIFAFNALGGMSMGGISQVSISSHKFGIPRLVRGITGFLFAEQHARVLEDMMRPRPPSIAIAPHIRARLGMPAEA</sequence>
<dbReference type="PANTHER" id="PTHR43539">
    <property type="entry name" value="FLAVIN-BINDING MONOOXYGENASE-LIKE PROTEIN (AFU_ORTHOLOGUE AFUA_4G09220)"/>
    <property type="match status" value="1"/>
</dbReference>
<evidence type="ECO:0000313" key="3">
    <source>
        <dbReference type="Proteomes" id="UP000553963"/>
    </source>
</evidence>
<keyword evidence="3" id="KW-1185">Reference proteome</keyword>
<keyword evidence="1" id="KW-0560">Oxidoreductase</keyword>
<organism evidence="2 3">
    <name type="scientific">Kaistia hirudinis</name>
    <dbReference type="NCBI Taxonomy" id="1293440"/>
    <lineage>
        <taxon>Bacteria</taxon>
        <taxon>Pseudomonadati</taxon>
        <taxon>Pseudomonadota</taxon>
        <taxon>Alphaproteobacteria</taxon>
        <taxon>Hyphomicrobiales</taxon>
        <taxon>Kaistiaceae</taxon>
        <taxon>Kaistia</taxon>
    </lineage>
</organism>
<evidence type="ECO:0000313" key="2">
    <source>
        <dbReference type="EMBL" id="MBB3930090.1"/>
    </source>
</evidence>
<dbReference type="SUPFAM" id="SSF51905">
    <property type="entry name" value="FAD/NAD(P)-binding domain"/>
    <property type="match status" value="1"/>
</dbReference>
<protein>
    <recommendedName>
        <fullName evidence="4">NAD(P)/FAD-dependent oxidoreductase</fullName>
    </recommendedName>
</protein>
<dbReference type="Pfam" id="PF13738">
    <property type="entry name" value="Pyr_redox_3"/>
    <property type="match status" value="1"/>
</dbReference>
<dbReference type="PRINTS" id="PR00420">
    <property type="entry name" value="RNGMNOXGNASE"/>
</dbReference>
<dbReference type="PANTHER" id="PTHR43539:SF91">
    <property type="entry name" value="FAD-DEPENDENT URATE HYDROXYLASE"/>
    <property type="match status" value="1"/>
</dbReference>
<dbReference type="Proteomes" id="UP000553963">
    <property type="component" value="Unassembled WGS sequence"/>
</dbReference>
<dbReference type="GO" id="GO:0050660">
    <property type="term" value="F:flavin adenine dinucleotide binding"/>
    <property type="evidence" value="ECO:0007669"/>
    <property type="project" value="TreeGrafter"/>
</dbReference>
<gene>
    <name evidence="2" type="ORF">GGR25_001129</name>
</gene>
<dbReference type="Gene3D" id="3.50.50.60">
    <property type="entry name" value="FAD/NAD(P)-binding domain"/>
    <property type="match status" value="2"/>
</dbReference>